<feature type="transmembrane region" description="Helical" evidence="5">
    <location>
        <begin position="154"/>
        <end position="170"/>
    </location>
</feature>
<keyword evidence="4 5" id="KW-0472">Membrane</keyword>
<dbReference type="Pfam" id="PF04932">
    <property type="entry name" value="Wzy_C"/>
    <property type="match status" value="1"/>
</dbReference>
<dbReference type="RefSeq" id="WP_331255433.1">
    <property type="nucleotide sequence ID" value="NZ_CP133270.1"/>
</dbReference>
<feature type="domain" description="O-antigen ligase-related" evidence="6">
    <location>
        <begin position="184"/>
        <end position="350"/>
    </location>
</feature>
<feature type="transmembrane region" description="Helical" evidence="5">
    <location>
        <begin position="227"/>
        <end position="244"/>
    </location>
</feature>
<feature type="transmembrane region" description="Helical" evidence="5">
    <location>
        <begin position="365"/>
        <end position="384"/>
    </location>
</feature>
<evidence type="ECO:0000256" key="2">
    <source>
        <dbReference type="ARBA" id="ARBA00022692"/>
    </source>
</evidence>
<feature type="transmembrane region" description="Helical" evidence="5">
    <location>
        <begin position="97"/>
        <end position="113"/>
    </location>
</feature>
<dbReference type="PANTHER" id="PTHR37422">
    <property type="entry name" value="TEICHURONIC ACID BIOSYNTHESIS PROTEIN TUAE"/>
    <property type="match status" value="1"/>
</dbReference>
<name>A0ABZ2C335_9PROT</name>
<sequence length="421" mass="48355">MNSLHLIKTKISQIPKDFFNWGALAFLFLISMIFHKFAALYIGIAAISLFLLCKKSITKDFYSLFLTVPLQLFLSLWVWAGITLFWTTNFENGADTWYKILLIGFFGTVLFSTLKNLEKEQLKKIVYFCIFALCGIIGFYIFIKIRGIVIEKPLAYFFALMFFPTFCFLWQTKKLYNYVFMGIYFLFALYVMKNSDAKSAFIGFVLGGGVFLLTLYKSDLTSKLLKYGSFLFILLSPLFSYFLLANPQRLLVYMKDSLTSLYHRLLIWNFVSLKIVEKPLLGWGLGASKNFPGGNDFAFKDLPLSEGQYLKIFYQYFGGNPFAINNLPLHPHNNPLQVFLELGIPGGILYSLFILSIFKLFRLTFHNKVTLASANAMAILTLVICNMSHSAWHIWILSWIVLSFGLLFVVHRLNVLSSPKV</sequence>
<feature type="transmembrane region" description="Helical" evidence="5">
    <location>
        <begin position="25"/>
        <end position="52"/>
    </location>
</feature>
<dbReference type="PANTHER" id="PTHR37422:SF13">
    <property type="entry name" value="LIPOPOLYSACCHARIDE BIOSYNTHESIS PROTEIN PA4999-RELATED"/>
    <property type="match status" value="1"/>
</dbReference>
<feature type="transmembrane region" description="Helical" evidence="5">
    <location>
        <begin position="338"/>
        <end position="358"/>
    </location>
</feature>
<feature type="transmembrane region" description="Helical" evidence="5">
    <location>
        <begin position="125"/>
        <end position="142"/>
    </location>
</feature>
<evidence type="ECO:0000256" key="5">
    <source>
        <dbReference type="SAM" id="Phobius"/>
    </source>
</evidence>
<evidence type="ECO:0000313" key="8">
    <source>
        <dbReference type="Proteomes" id="UP001330434"/>
    </source>
</evidence>
<feature type="transmembrane region" description="Helical" evidence="5">
    <location>
        <begin position="198"/>
        <end position="215"/>
    </location>
</feature>
<feature type="transmembrane region" description="Helical" evidence="5">
    <location>
        <begin position="390"/>
        <end position="410"/>
    </location>
</feature>
<keyword evidence="8" id="KW-1185">Reference proteome</keyword>
<feature type="transmembrane region" description="Helical" evidence="5">
    <location>
        <begin position="64"/>
        <end position="85"/>
    </location>
</feature>
<gene>
    <name evidence="7" type="ORF">Bealeia1_00760</name>
</gene>
<evidence type="ECO:0000313" key="7">
    <source>
        <dbReference type="EMBL" id="WVX66581.1"/>
    </source>
</evidence>
<organism evidence="7 8">
    <name type="scientific">Candidatus Bealeia paramacronuclearis</name>
    <dbReference type="NCBI Taxonomy" id="1921001"/>
    <lineage>
        <taxon>Bacteria</taxon>
        <taxon>Pseudomonadati</taxon>
        <taxon>Pseudomonadota</taxon>
        <taxon>Alphaproteobacteria</taxon>
        <taxon>Holosporales</taxon>
        <taxon>Holosporaceae</taxon>
        <taxon>Candidatus Bealeia</taxon>
    </lineage>
</organism>
<keyword evidence="7" id="KW-0436">Ligase</keyword>
<dbReference type="EMBL" id="CP133270">
    <property type="protein sequence ID" value="WVX66581.1"/>
    <property type="molecule type" value="Genomic_DNA"/>
</dbReference>
<comment type="subcellular location">
    <subcellularLocation>
        <location evidence="1">Membrane</location>
        <topology evidence="1">Multi-pass membrane protein</topology>
    </subcellularLocation>
</comment>
<keyword evidence="2 5" id="KW-0812">Transmembrane</keyword>
<dbReference type="Proteomes" id="UP001330434">
    <property type="component" value="Chromosome"/>
</dbReference>
<proteinExistence type="predicted"/>
<keyword evidence="3 5" id="KW-1133">Transmembrane helix</keyword>
<protein>
    <submittedName>
        <fullName evidence="7">O-antigen ligase family protein</fullName>
    </submittedName>
</protein>
<accession>A0ABZ2C335</accession>
<evidence type="ECO:0000259" key="6">
    <source>
        <dbReference type="Pfam" id="PF04932"/>
    </source>
</evidence>
<feature type="transmembrane region" description="Helical" evidence="5">
    <location>
        <begin position="175"/>
        <end position="192"/>
    </location>
</feature>
<dbReference type="InterPro" id="IPR051533">
    <property type="entry name" value="WaaL-like"/>
</dbReference>
<evidence type="ECO:0000256" key="3">
    <source>
        <dbReference type="ARBA" id="ARBA00022989"/>
    </source>
</evidence>
<reference evidence="7 8" key="1">
    <citation type="journal article" date="2024" name="Environ. Microbiol.">
        <title>Novel evolutionary insights on the interactions of the Holosporales (Alphaproteobacteria) with eukaryotic hosts from comparative genomics.</title>
        <authorList>
            <person name="Giovannini M."/>
            <person name="Petroni G."/>
            <person name="Castelli M."/>
        </authorList>
    </citation>
    <scope>NUCLEOTIDE SEQUENCE [LARGE SCALE GENOMIC DNA]</scope>
    <source>
        <strain evidence="7 8">US_Bl 15I1</strain>
    </source>
</reference>
<evidence type="ECO:0000256" key="4">
    <source>
        <dbReference type="ARBA" id="ARBA00023136"/>
    </source>
</evidence>
<dbReference type="GO" id="GO:0016874">
    <property type="term" value="F:ligase activity"/>
    <property type="evidence" value="ECO:0007669"/>
    <property type="project" value="UniProtKB-KW"/>
</dbReference>
<evidence type="ECO:0000256" key="1">
    <source>
        <dbReference type="ARBA" id="ARBA00004141"/>
    </source>
</evidence>
<dbReference type="InterPro" id="IPR007016">
    <property type="entry name" value="O-antigen_ligase-rel_domated"/>
</dbReference>